<keyword evidence="1" id="KW-0472">Membrane</keyword>
<accession>A0A4P6YUD4</accession>
<dbReference type="RefSeq" id="WP_133363476.1">
    <property type="nucleotide sequence ID" value="NZ_CP037940.1"/>
</dbReference>
<dbReference type="Proteomes" id="UP000292886">
    <property type="component" value="Chromosome"/>
</dbReference>
<keyword evidence="1" id="KW-0812">Transmembrane</keyword>
<keyword evidence="1" id="KW-1133">Transmembrane helix</keyword>
<feature type="transmembrane region" description="Helical" evidence="1">
    <location>
        <begin position="5"/>
        <end position="21"/>
    </location>
</feature>
<evidence type="ECO:0000313" key="2">
    <source>
        <dbReference type="EMBL" id="QBO36399.1"/>
    </source>
</evidence>
<protein>
    <submittedName>
        <fullName evidence="2">DUF4811 domain-containing protein</fullName>
    </submittedName>
</protein>
<organism evidence="2 3">
    <name type="scientific">Periweissella cryptocerci</name>
    <dbReference type="NCBI Taxonomy" id="2506420"/>
    <lineage>
        <taxon>Bacteria</taxon>
        <taxon>Bacillati</taxon>
        <taxon>Bacillota</taxon>
        <taxon>Bacilli</taxon>
        <taxon>Lactobacillales</taxon>
        <taxon>Lactobacillaceae</taxon>
        <taxon>Periweissella</taxon>
    </lineage>
</organism>
<dbReference type="AlphaFoldDB" id="A0A4P6YUD4"/>
<feature type="transmembrane region" description="Helical" evidence="1">
    <location>
        <begin position="27"/>
        <end position="45"/>
    </location>
</feature>
<reference evidence="3" key="1">
    <citation type="submission" date="2019-03" db="EMBL/GenBank/DDBJ databases">
        <title>Weissella sp. 26KH-42 Genome sequencing.</title>
        <authorList>
            <person name="Heo J."/>
            <person name="Kim S.-J."/>
            <person name="Kim J.-S."/>
            <person name="Hong S.-B."/>
            <person name="Kwon S.-W."/>
        </authorList>
    </citation>
    <scope>NUCLEOTIDE SEQUENCE [LARGE SCALE GENOMIC DNA]</scope>
    <source>
        <strain evidence="3">26KH-42</strain>
    </source>
</reference>
<sequence length="250" mass="27803">MILTLVIISAILFFIFFVLIYNRFVSYVLSFIAFILLVGSLFMLVENDHSHLGMTKVTTEKQTVIYSAGDSKSPISMLLYQPIGTNGHDNVYIYKAAKKDKKPSHTQTDGKTTNKVKLVDSDTATLEVKTTRYEYKRSLDKFLFGIGGNDKEVVKRVNTFNIPKEAWAKLSVKAAKKLAKEMQNPSKAQQAEQKAAAKAYIEGKMKAAMMADPTMATSPSRQAALVKQATQEFQTMAIKQAIDAAQKADK</sequence>
<dbReference type="KEGG" id="wei:EQG49_07940"/>
<dbReference type="OrthoDB" id="2300097at2"/>
<dbReference type="EMBL" id="CP037940">
    <property type="protein sequence ID" value="QBO36399.1"/>
    <property type="molecule type" value="Genomic_DNA"/>
</dbReference>
<dbReference type="InterPro" id="IPR032083">
    <property type="entry name" value="DUF4811"/>
</dbReference>
<gene>
    <name evidence="2" type="ORF">EQG49_07940</name>
</gene>
<name>A0A4P6YUD4_9LACO</name>
<evidence type="ECO:0000313" key="3">
    <source>
        <dbReference type="Proteomes" id="UP000292886"/>
    </source>
</evidence>
<evidence type="ECO:0000256" key="1">
    <source>
        <dbReference type="SAM" id="Phobius"/>
    </source>
</evidence>
<dbReference type="Pfam" id="PF16069">
    <property type="entry name" value="DUF4811"/>
    <property type="match status" value="1"/>
</dbReference>
<keyword evidence="3" id="KW-1185">Reference proteome</keyword>
<proteinExistence type="predicted"/>